<feature type="compositionally biased region" description="Pro residues" evidence="1">
    <location>
        <begin position="173"/>
        <end position="199"/>
    </location>
</feature>
<feature type="region of interest" description="Disordered" evidence="1">
    <location>
        <begin position="161"/>
        <end position="200"/>
    </location>
</feature>
<accession>A0A830HJN1</accession>
<evidence type="ECO:0000259" key="2">
    <source>
        <dbReference type="SMART" id="SM00961"/>
    </source>
</evidence>
<protein>
    <recommendedName>
        <fullName evidence="2">Ribulose bisphosphate carboxylase small subunit domain-containing protein</fullName>
    </recommendedName>
</protein>
<dbReference type="SUPFAM" id="SSF55239">
    <property type="entry name" value="RuBisCO, small subunit"/>
    <property type="match status" value="1"/>
</dbReference>
<gene>
    <name evidence="3" type="ORF">PPROV_000553700</name>
</gene>
<feature type="compositionally biased region" description="Low complexity" evidence="1">
    <location>
        <begin position="41"/>
        <end position="59"/>
    </location>
</feature>
<feature type="region of interest" description="Disordered" evidence="1">
    <location>
        <begin position="305"/>
        <end position="325"/>
    </location>
</feature>
<dbReference type="Gene3D" id="3.30.190.10">
    <property type="entry name" value="Ribulose bisphosphate carboxylase, small subunit"/>
    <property type="match status" value="1"/>
</dbReference>
<sequence length="477" mass="52427">MAASLGMAVAHSSSSSSSSFRLHNNSGSSLSCHGRRRLQVTTKSSSPTVPSMSPPTHSSSKTKKGFGGTKTGTVRIPAMVVTQKVAANKLNKVNGVGRAPSRGFGAPRQPGGKHSSKTQQDNKNINKTQHHHRKVPRELPLLEAMAALEFEYADRTTTIHREDEMSSSRHSHPPPPPPPHSPPPPPHSPPPEPVLPPPTQAQIQRQQIRLQQQQQIRQMELLQEEEQLQQQQTPNQIKSKAAGLEELYDFVEKHSTYYQGAIPSRDYLSDAGRADLVKVVRRLGGARAAAAALTNYKAEVLDTRVTPSSPRTTPTVAKPDSEVSSQVAETSMAHEYLREGTLPALQKRARRPYSARLRAAERRVPPEPVWARMGKQQAKVSRDAFAREVESALSRDLCLMIEHHTTGRETDGFWTLWRTPLKAPTAEVSDVLDAAEACARHYPTHFIRAAAFDNAKGGAQTIALTYHVPTDTVEPNQ</sequence>
<dbReference type="EMBL" id="BNJQ01000014">
    <property type="protein sequence ID" value="GHP06793.1"/>
    <property type="molecule type" value="Genomic_DNA"/>
</dbReference>
<feature type="region of interest" description="Disordered" evidence="1">
    <location>
        <begin position="92"/>
        <end position="137"/>
    </location>
</feature>
<evidence type="ECO:0000313" key="4">
    <source>
        <dbReference type="Proteomes" id="UP000660262"/>
    </source>
</evidence>
<dbReference type="InterPro" id="IPR036385">
    <property type="entry name" value="RuBisCO_ssu_sf"/>
</dbReference>
<name>A0A830HJN1_9CHLO</name>
<feature type="compositionally biased region" description="Polar residues" evidence="1">
    <location>
        <begin position="117"/>
        <end position="127"/>
    </location>
</feature>
<feature type="compositionally biased region" description="Low complexity" evidence="1">
    <location>
        <begin position="305"/>
        <end position="316"/>
    </location>
</feature>
<proteinExistence type="predicted"/>
<reference evidence="3" key="1">
    <citation type="submission" date="2020-10" db="EMBL/GenBank/DDBJ databases">
        <title>Unveiling of a novel bifunctional photoreceptor, Dualchrome1, isolated from a cosmopolitan green alga.</title>
        <authorList>
            <person name="Suzuki S."/>
            <person name="Kawachi M."/>
        </authorList>
    </citation>
    <scope>NUCLEOTIDE SEQUENCE</scope>
    <source>
        <strain evidence="3">NIES 2893</strain>
    </source>
</reference>
<dbReference type="AlphaFoldDB" id="A0A830HJN1"/>
<feature type="domain" description="Ribulose bisphosphate carboxylase small subunit" evidence="2">
    <location>
        <begin position="372"/>
        <end position="469"/>
    </location>
</feature>
<keyword evidence="4" id="KW-1185">Reference proteome</keyword>
<feature type="region of interest" description="Disordered" evidence="1">
    <location>
        <begin position="1"/>
        <end position="71"/>
    </location>
</feature>
<dbReference type="SMART" id="SM00961">
    <property type="entry name" value="RuBisCO_small"/>
    <property type="match status" value="1"/>
</dbReference>
<comment type="caution">
    <text evidence="3">The sequence shown here is derived from an EMBL/GenBank/DDBJ whole genome shotgun (WGS) entry which is preliminary data.</text>
</comment>
<dbReference type="Pfam" id="PF00101">
    <property type="entry name" value="RuBisCO_small"/>
    <property type="match status" value="1"/>
</dbReference>
<evidence type="ECO:0000313" key="3">
    <source>
        <dbReference type="EMBL" id="GHP06793.1"/>
    </source>
</evidence>
<dbReference type="InterPro" id="IPR000894">
    <property type="entry name" value="RuBisCO_ssu_dom"/>
</dbReference>
<dbReference type="Proteomes" id="UP000660262">
    <property type="component" value="Unassembled WGS sequence"/>
</dbReference>
<organism evidence="3 4">
    <name type="scientific">Pycnococcus provasolii</name>
    <dbReference type="NCBI Taxonomy" id="41880"/>
    <lineage>
        <taxon>Eukaryota</taxon>
        <taxon>Viridiplantae</taxon>
        <taxon>Chlorophyta</taxon>
        <taxon>Pseudoscourfieldiophyceae</taxon>
        <taxon>Pseudoscourfieldiales</taxon>
        <taxon>Pycnococcaceae</taxon>
        <taxon>Pycnococcus</taxon>
    </lineage>
</organism>
<feature type="compositionally biased region" description="Polar residues" evidence="1">
    <location>
        <begin position="20"/>
        <end position="31"/>
    </location>
</feature>
<evidence type="ECO:0000256" key="1">
    <source>
        <dbReference type="SAM" id="MobiDB-lite"/>
    </source>
</evidence>